<dbReference type="EMBL" id="QGKY02001015">
    <property type="protein sequence ID" value="KAF2574173.1"/>
    <property type="molecule type" value="Genomic_DNA"/>
</dbReference>
<dbReference type="AlphaFoldDB" id="A0A8S9IXT3"/>
<comment type="caution">
    <text evidence="2">The sequence shown here is derived from an EMBL/GenBank/DDBJ whole genome shotgun (WGS) entry which is preliminary data.</text>
</comment>
<proteinExistence type="predicted"/>
<evidence type="ECO:0000313" key="2">
    <source>
        <dbReference type="EMBL" id="KAF2574173.1"/>
    </source>
</evidence>
<feature type="region of interest" description="Disordered" evidence="1">
    <location>
        <begin position="75"/>
        <end position="96"/>
    </location>
</feature>
<organism evidence="2">
    <name type="scientific">Brassica cretica</name>
    <name type="common">Mustard</name>
    <dbReference type="NCBI Taxonomy" id="69181"/>
    <lineage>
        <taxon>Eukaryota</taxon>
        <taxon>Viridiplantae</taxon>
        <taxon>Streptophyta</taxon>
        <taxon>Embryophyta</taxon>
        <taxon>Tracheophyta</taxon>
        <taxon>Spermatophyta</taxon>
        <taxon>Magnoliopsida</taxon>
        <taxon>eudicotyledons</taxon>
        <taxon>Gunneridae</taxon>
        <taxon>Pentapetalae</taxon>
        <taxon>rosids</taxon>
        <taxon>malvids</taxon>
        <taxon>Brassicales</taxon>
        <taxon>Brassicaceae</taxon>
        <taxon>Brassiceae</taxon>
        <taxon>Brassica</taxon>
    </lineage>
</organism>
<name>A0A8S9IXT3_BRACR</name>
<reference evidence="2" key="1">
    <citation type="submission" date="2019-12" db="EMBL/GenBank/DDBJ databases">
        <title>Genome sequencing and annotation of Brassica cretica.</title>
        <authorList>
            <person name="Studholme D.J."/>
            <person name="Sarris P.F."/>
        </authorList>
    </citation>
    <scope>NUCLEOTIDE SEQUENCE</scope>
    <source>
        <strain evidence="2">PFS-102/07</strain>
        <tissue evidence="2">Leaf</tissue>
    </source>
</reference>
<sequence length="136" mass="14507">MVRRPVSLVSFLSEIRWIGVMLGRGLTPKLTLHSAPTVVPTHEPDVQVLPSVASQVGADASGTVDVLAQPSGSFTTPVLIDDKDQATESMPPPPARRGIVLALRAPSATQSFLRKVGRGDALEAATRSLCRKEDWV</sequence>
<protein>
    <submittedName>
        <fullName evidence="2">Uncharacterized protein</fullName>
    </submittedName>
</protein>
<accession>A0A8S9IXT3</accession>
<gene>
    <name evidence="2" type="ORF">F2Q70_00003885</name>
</gene>
<evidence type="ECO:0000256" key="1">
    <source>
        <dbReference type="SAM" id="MobiDB-lite"/>
    </source>
</evidence>